<dbReference type="PANTHER" id="PTHR40590:SF1">
    <property type="entry name" value="CYTOPLASMIC PROTEIN"/>
    <property type="match status" value="1"/>
</dbReference>
<dbReference type="AlphaFoldDB" id="A0A1A9IAR2"/>
<keyword evidence="2" id="KW-1185">Reference proteome</keyword>
<dbReference type="EMBL" id="CP015772">
    <property type="protein sequence ID" value="ANH83654.1"/>
    <property type="molecule type" value="Genomic_DNA"/>
</dbReference>
<sequence length="275" mass="30585">MLCAPAIYLNAQEGNSVLWRISGNHLPAPSYLLGTMHVLCASDFEIKPKVRAVMQLVKTITFEADVNNTEGSEKLLDLMKPVPGILDTLNAEKMHILDSLFKENRLTAEALKFVSPFGLMSMLTIKTIDCSGGGNVKMMEQELYNMALANSLKLDHLESVDFQIGLIRSMNTIDELIGSLKELNSSAAYMKQLVTYYKTEQLTKLTALMNNPEFMNTGQEIRLLKERNRNWVTLMPDKMKNSPTLFAVGAGHLGGTDGLIHLLREKGYTVTPVSD</sequence>
<gene>
    <name evidence="1" type="ORF">A8C56_02235</name>
</gene>
<dbReference type="Pfam" id="PF01963">
    <property type="entry name" value="TraB_PrgY_gumN"/>
    <property type="match status" value="1"/>
</dbReference>
<evidence type="ECO:0000313" key="1">
    <source>
        <dbReference type="EMBL" id="ANH83654.1"/>
    </source>
</evidence>
<proteinExistence type="predicted"/>
<dbReference type="PANTHER" id="PTHR40590">
    <property type="entry name" value="CYTOPLASMIC PROTEIN-RELATED"/>
    <property type="match status" value="1"/>
</dbReference>
<evidence type="ECO:0000313" key="2">
    <source>
        <dbReference type="Proteomes" id="UP000077667"/>
    </source>
</evidence>
<dbReference type="KEGG" id="nia:A8C56_02235"/>
<accession>A0A1A9IAR2</accession>
<protein>
    <submittedName>
        <fullName evidence="1">Polysaccharide biosynthesis protein GumN</fullName>
    </submittedName>
</protein>
<name>A0A1A9IAR2_9BACT</name>
<organism evidence="1 2">
    <name type="scientific">Niabella ginsenosidivorans</name>
    <dbReference type="NCBI Taxonomy" id="1176587"/>
    <lineage>
        <taxon>Bacteria</taxon>
        <taxon>Pseudomonadati</taxon>
        <taxon>Bacteroidota</taxon>
        <taxon>Chitinophagia</taxon>
        <taxon>Chitinophagales</taxon>
        <taxon>Chitinophagaceae</taxon>
        <taxon>Niabella</taxon>
    </lineage>
</organism>
<dbReference type="Proteomes" id="UP000077667">
    <property type="component" value="Chromosome"/>
</dbReference>
<reference evidence="1 2" key="1">
    <citation type="submission" date="2016-05" db="EMBL/GenBank/DDBJ databases">
        <title>Niabella ginsenosidivorans BS26 whole genome sequencing.</title>
        <authorList>
            <person name="Im W.T."/>
            <person name="Siddiqi M.Z."/>
        </authorList>
    </citation>
    <scope>NUCLEOTIDE SEQUENCE [LARGE SCALE GENOMIC DNA]</scope>
    <source>
        <strain evidence="1 2">BS26</strain>
    </source>
</reference>
<dbReference type="InterPro" id="IPR002816">
    <property type="entry name" value="TraB/PrgY/GumN_fam"/>
</dbReference>
<dbReference type="CDD" id="cd14789">
    <property type="entry name" value="Tiki"/>
    <property type="match status" value="1"/>
</dbReference>
<dbReference type="InterPro" id="IPR047111">
    <property type="entry name" value="YbaP-like"/>
</dbReference>